<accession>A0AA87SXF3</accession>
<protein>
    <submittedName>
        <fullName evidence="1">Uncharacterized protein</fullName>
    </submittedName>
</protein>
<sequence length="47" mass="5286">MIFTIRTRGKNTVISSFQKLEFFFKKANNSGFGAILCGSLYFSKIAC</sequence>
<proteinExistence type="predicted"/>
<name>A0AA87SXF3_9LEPT</name>
<gene>
    <name evidence="1" type="ORF">LEP1GSC125_1081</name>
</gene>
<organism evidence="1 2">
    <name type="scientific">Leptospira mayottensis 200901122</name>
    <dbReference type="NCBI Taxonomy" id="1193010"/>
    <lineage>
        <taxon>Bacteria</taxon>
        <taxon>Pseudomonadati</taxon>
        <taxon>Spirochaetota</taxon>
        <taxon>Spirochaetia</taxon>
        <taxon>Leptospirales</taxon>
        <taxon>Leptospiraceae</taxon>
        <taxon>Leptospira</taxon>
    </lineage>
</organism>
<evidence type="ECO:0000313" key="1">
    <source>
        <dbReference type="EMBL" id="EKR98263.1"/>
    </source>
</evidence>
<comment type="caution">
    <text evidence="1">The sequence shown here is derived from an EMBL/GenBank/DDBJ whole genome shotgun (WGS) entry which is preliminary data.</text>
</comment>
<dbReference type="AlphaFoldDB" id="A0AA87SXF3"/>
<reference evidence="1 2" key="1">
    <citation type="journal article" date="2014" name="Int. J. Syst. Evol. Microbiol.">
        <title>Leptospira mayottensis sp. nov., a pathogenic species of the genus Leptospira isolated from humans.</title>
        <authorList>
            <person name="Bourhy P."/>
            <person name="Collet L."/>
            <person name="Brisse S."/>
            <person name="Picardeau M."/>
        </authorList>
    </citation>
    <scope>NUCLEOTIDE SEQUENCE [LARGE SCALE GENOMIC DNA]</scope>
    <source>
        <strain evidence="1 2">200901122</strain>
    </source>
</reference>
<dbReference type="EMBL" id="AKWM02000082">
    <property type="protein sequence ID" value="EKR98263.1"/>
    <property type="molecule type" value="Genomic_DNA"/>
</dbReference>
<evidence type="ECO:0000313" key="2">
    <source>
        <dbReference type="Proteomes" id="UP000001343"/>
    </source>
</evidence>
<dbReference type="Proteomes" id="UP000001343">
    <property type="component" value="Unassembled WGS sequence"/>
</dbReference>